<protein>
    <submittedName>
        <fullName evidence="2">Tyrosine-protein phosphatase</fullName>
    </submittedName>
</protein>
<dbReference type="InterPro" id="IPR029021">
    <property type="entry name" value="Prot-tyrosine_phosphatase-like"/>
</dbReference>
<gene>
    <name evidence="2" type="ORF">IAB94_00645</name>
</gene>
<sequence>MYIIRKLQLKKLFNTRDLGGMPAADGKVIKHDKLIRSGKLYKLPPDTVKKLKKKGLNLIIDLRIFTEREEYPDTMIDGVEYIHLPVLCTATPGITREKSMTKTMAIEARRLKDEFGTADNYMIAMYKMVLFSDEPVKLLRDCLRLIIDNDGCVLWHCSGGKDRAGIVAMLVESLLGVDEKIIVDDYVASHYFQHRKFFWNKVGLMISPLVPRFKHILYGMMAAKPKYITATIDEIKARHGSVINYCKERLGITDEDIALMREKYLEPAKKGGLFFNE</sequence>
<organism evidence="2 3">
    <name type="scientific">Candidatus Coproplasma avicola</name>
    <dbReference type="NCBI Taxonomy" id="2840744"/>
    <lineage>
        <taxon>Bacteria</taxon>
        <taxon>Bacillati</taxon>
        <taxon>Bacillota</taxon>
        <taxon>Clostridia</taxon>
        <taxon>Eubacteriales</taxon>
        <taxon>Candidatus Coproplasma</taxon>
    </lineage>
</organism>
<evidence type="ECO:0000313" key="3">
    <source>
        <dbReference type="Proteomes" id="UP000823913"/>
    </source>
</evidence>
<dbReference type="SUPFAM" id="SSF52799">
    <property type="entry name" value="(Phosphotyrosine protein) phosphatases II"/>
    <property type="match status" value="1"/>
</dbReference>
<evidence type="ECO:0000313" key="2">
    <source>
        <dbReference type="EMBL" id="HIR66538.1"/>
    </source>
</evidence>
<dbReference type="InterPro" id="IPR026893">
    <property type="entry name" value="Tyr/Ser_Pase_IphP-type"/>
</dbReference>
<proteinExistence type="inferred from homology"/>
<reference evidence="2" key="1">
    <citation type="submission" date="2020-10" db="EMBL/GenBank/DDBJ databases">
        <authorList>
            <person name="Gilroy R."/>
        </authorList>
    </citation>
    <scope>NUCLEOTIDE SEQUENCE</scope>
    <source>
        <strain evidence="2">ChiW16-3235</strain>
    </source>
</reference>
<dbReference type="Pfam" id="PF13350">
    <property type="entry name" value="Y_phosphatase3"/>
    <property type="match status" value="1"/>
</dbReference>
<dbReference type="AlphaFoldDB" id="A0A9D1E4V6"/>
<dbReference type="Gene3D" id="3.90.190.10">
    <property type="entry name" value="Protein tyrosine phosphatase superfamily"/>
    <property type="match status" value="1"/>
</dbReference>
<comment type="caution">
    <text evidence="2">The sequence shown here is derived from an EMBL/GenBank/DDBJ whole genome shotgun (WGS) entry which is preliminary data.</text>
</comment>
<dbReference type="PANTHER" id="PTHR31126:SF1">
    <property type="entry name" value="TYROSINE SPECIFIC PROTEIN PHOSPHATASES DOMAIN-CONTAINING PROTEIN"/>
    <property type="match status" value="1"/>
</dbReference>
<dbReference type="PANTHER" id="PTHR31126">
    <property type="entry name" value="TYROSINE-PROTEIN PHOSPHATASE"/>
    <property type="match status" value="1"/>
</dbReference>
<comment type="similarity">
    <text evidence="1">Belongs to the protein-tyrosine phosphatase family.</text>
</comment>
<reference evidence="2" key="2">
    <citation type="journal article" date="2021" name="PeerJ">
        <title>Extensive microbial diversity within the chicken gut microbiome revealed by metagenomics and culture.</title>
        <authorList>
            <person name="Gilroy R."/>
            <person name="Ravi A."/>
            <person name="Getino M."/>
            <person name="Pursley I."/>
            <person name="Horton D.L."/>
            <person name="Alikhan N.F."/>
            <person name="Baker D."/>
            <person name="Gharbi K."/>
            <person name="Hall N."/>
            <person name="Watson M."/>
            <person name="Adriaenssens E.M."/>
            <person name="Foster-Nyarko E."/>
            <person name="Jarju S."/>
            <person name="Secka A."/>
            <person name="Antonio M."/>
            <person name="Oren A."/>
            <person name="Chaudhuri R.R."/>
            <person name="La Ragione R."/>
            <person name="Hildebrand F."/>
            <person name="Pallen M.J."/>
        </authorList>
    </citation>
    <scope>NUCLEOTIDE SEQUENCE</scope>
    <source>
        <strain evidence="2">ChiW16-3235</strain>
    </source>
</reference>
<accession>A0A9D1E4V6</accession>
<evidence type="ECO:0000256" key="1">
    <source>
        <dbReference type="ARBA" id="ARBA00009580"/>
    </source>
</evidence>
<dbReference type="GO" id="GO:0004721">
    <property type="term" value="F:phosphoprotein phosphatase activity"/>
    <property type="evidence" value="ECO:0007669"/>
    <property type="project" value="InterPro"/>
</dbReference>
<dbReference type="Proteomes" id="UP000823913">
    <property type="component" value="Unassembled WGS sequence"/>
</dbReference>
<name>A0A9D1E4V6_9FIRM</name>
<dbReference type="EMBL" id="DVHK01000014">
    <property type="protein sequence ID" value="HIR66538.1"/>
    <property type="molecule type" value="Genomic_DNA"/>
</dbReference>